<dbReference type="GO" id="GO:0005524">
    <property type="term" value="F:ATP binding"/>
    <property type="evidence" value="ECO:0007669"/>
    <property type="project" value="UniProtKB-KW"/>
</dbReference>
<keyword evidence="2" id="KW-0813">Transport</keyword>
<evidence type="ECO:0000259" key="9">
    <source>
        <dbReference type="PROSITE" id="PS50893"/>
    </source>
</evidence>
<dbReference type="RefSeq" id="WP_135945296.1">
    <property type="nucleotide sequence ID" value="NZ_BMEI01000003.1"/>
</dbReference>
<dbReference type="SUPFAM" id="SSF90123">
    <property type="entry name" value="ABC transporter transmembrane region"/>
    <property type="match status" value="1"/>
</dbReference>
<evidence type="ECO:0000256" key="6">
    <source>
        <dbReference type="ARBA" id="ARBA00022989"/>
    </source>
</evidence>
<dbReference type="Pfam" id="PF00005">
    <property type="entry name" value="ABC_tran"/>
    <property type="match status" value="1"/>
</dbReference>
<protein>
    <submittedName>
        <fullName evidence="11">ABC transporter ATP-binding protein</fullName>
    </submittedName>
</protein>
<dbReference type="InterPro" id="IPR027417">
    <property type="entry name" value="P-loop_NTPase"/>
</dbReference>
<organism evidence="11 12">
    <name type="scientific">Marinicauda pacifica</name>
    <dbReference type="NCBI Taxonomy" id="1133559"/>
    <lineage>
        <taxon>Bacteria</taxon>
        <taxon>Pseudomonadati</taxon>
        <taxon>Pseudomonadota</taxon>
        <taxon>Alphaproteobacteria</taxon>
        <taxon>Maricaulales</taxon>
        <taxon>Maricaulaceae</taxon>
        <taxon>Marinicauda</taxon>
    </lineage>
</organism>
<feature type="transmembrane region" description="Helical" evidence="8">
    <location>
        <begin position="153"/>
        <end position="175"/>
    </location>
</feature>
<dbReference type="OrthoDB" id="7614182at2"/>
<comment type="caution">
    <text evidence="11">The sequence shown here is derived from an EMBL/GenBank/DDBJ whole genome shotgun (WGS) entry which is preliminary data.</text>
</comment>
<dbReference type="CDD" id="cd07346">
    <property type="entry name" value="ABC_6TM_exporters"/>
    <property type="match status" value="1"/>
</dbReference>
<feature type="transmembrane region" description="Helical" evidence="8">
    <location>
        <begin position="294"/>
        <end position="312"/>
    </location>
</feature>
<dbReference type="EMBL" id="SRXV01000003">
    <property type="protein sequence ID" value="TGY92163.1"/>
    <property type="molecule type" value="Genomic_DNA"/>
</dbReference>
<dbReference type="InterPro" id="IPR011527">
    <property type="entry name" value="ABC1_TM_dom"/>
</dbReference>
<keyword evidence="6 8" id="KW-1133">Transmembrane helix</keyword>
<dbReference type="Pfam" id="PF00664">
    <property type="entry name" value="ABC_membrane"/>
    <property type="match status" value="1"/>
</dbReference>
<dbReference type="SMART" id="SM00382">
    <property type="entry name" value="AAA"/>
    <property type="match status" value="1"/>
</dbReference>
<keyword evidence="4" id="KW-0547">Nucleotide-binding</keyword>
<dbReference type="GO" id="GO:0034040">
    <property type="term" value="F:ATPase-coupled lipid transmembrane transporter activity"/>
    <property type="evidence" value="ECO:0007669"/>
    <property type="project" value="TreeGrafter"/>
</dbReference>
<proteinExistence type="predicted"/>
<feature type="transmembrane region" description="Helical" evidence="8">
    <location>
        <begin position="75"/>
        <end position="94"/>
    </location>
</feature>
<feature type="domain" description="ABC transporter" evidence="9">
    <location>
        <begin position="358"/>
        <end position="593"/>
    </location>
</feature>
<dbReference type="PROSITE" id="PS00211">
    <property type="entry name" value="ABC_TRANSPORTER_1"/>
    <property type="match status" value="1"/>
</dbReference>
<dbReference type="InterPro" id="IPR003593">
    <property type="entry name" value="AAA+_ATPase"/>
</dbReference>
<keyword evidence="5 11" id="KW-0067">ATP-binding</keyword>
<dbReference type="PROSITE" id="PS50929">
    <property type="entry name" value="ABC_TM1F"/>
    <property type="match status" value="1"/>
</dbReference>
<sequence length="597" mass="65479">MTDTDTRTERGDATSAPLPTLAVLAFLWRQWRRRPLLFAALAGFTAIATVTDIFVPVAAGALIDSLSNGPDSEAGRHWAAFAVFVGLAVCVNLARQGAVRFEIRFSSANMADMTTQSFAQVQRFALDWHANTFAGSVVRKITRGMWAYDTITATLWFSLIPSVTVMIGLGVYMLFSWPLVGLFALTVIALFIIASVLLATRYIRPQNLRSNALDSELGGAVADAIGGMATVKSFGAESREDARFHELAWRWRAQVKRTWLRFANTWVVQMIAVLTLQSGLTGLLIWMWERGEATPGSVVFAITAFLMMAGYMRRFGEDVQNIQRALDEIHDIAEFDRMTPQILDAPEASEFEPGEGEIVFDRVTFRYAGQDEPLYENFSLRIAPGEQVALVGPTGAGKSTFVKLVQRLYDIDAGTIRIDGQDITGVTQASLRQAIALVPQDPALFHRTIAQNIAYARPGASHDEIVEAARRARAHDFIEALPKGYDTLVGERGVKLSGGERQRIAIARAVLADAPILIFDEATSSLDNETERLVQEAMADVAATRTAIVIAHRLSTIRDADRILVFDAGRIVEQGTHEELSRLKGGVYARLSAIATG</sequence>
<keyword evidence="3 8" id="KW-0812">Transmembrane</keyword>
<evidence type="ECO:0000259" key="10">
    <source>
        <dbReference type="PROSITE" id="PS50929"/>
    </source>
</evidence>
<feature type="transmembrane region" description="Helical" evidence="8">
    <location>
        <begin position="181"/>
        <end position="200"/>
    </location>
</feature>
<dbReference type="PANTHER" id="PTHR24221">
    <property type="entry name" value="ATP-BINDING CASSETTE SUB-FAMILY B"/>
    <property type="match status" value="1"/>
</dbReference>
<evidence type="ECO:0000256" key="5">
    <source>
        <dbReference type="ARBA" id="ARBA00022840"/>
    </source>
</evidence>
<feature type="transmembrane region" description="Helical" evidence="8">
    <location>
        <begin position="36"/>
        <end position="63"/>
    </location>
</feature>
<dbReference type="AlphaFoldDB" id="A0A4S2H900"/>
<dbReference type="Proteomes" id="UP000305451">
    <property type="component" value="Unassembled WGS sequence"/>
</dbReference>
<dbReference type="InterPro" id="IPR003439">
    <property type="entry name" value="ABC_transporter-like_ATP-bd"/>
</dbReference>
<dbReference type="GO" id="GO:0016887">
    <property type="term" value="F:ATP hydrolysis activity"/>
    <property type="evidence" value="ECO:0007669"/>
    <property type="project" value="InterPro"/>
</dbReference>
<dbReference type="SUPFAM" id="SSF52540">
    <property type="entry name" value="P-loop containing nucleoside triphosphate hydrolases"/>
    <property type="match status" value="1"/>
</dbReference>
<dbReference type="PANTHER" id="PTHR24221:SF654">
    <property type="entry name" value="ATP-BINDING CASSETTE SUB-FAMILY B MEMBER 6"/>
    <property type="match status" value="1"/>
</dbReference>
<dbReference type="GO" id="GO:0140359">
    <property type="term" value="F:ABC-type transporter activity"/>
    <property type="evidence" value="ECO:0007669"/>
    <property type="project" value="InterPro"/>
</dbReference>
<evidence type="ECO:0000256" key="4">
    <source>
        <dbReference type="ARBA" id="ARBA00022741"/>
    </source>
</evidence>
<evidence type="ECO:0000256" key="2">
    <source>
        <dbReference type="ARBA" id="ARBA00022448"/>
    </source>
</evidence>
<evidence type="ECO:0000256" key="3">
    <source>
        <dbReference type="ARBA" id="ARBA00022692"/>
    </source>
</evidence>
<keyword evidence="7 8" id="KW-0472">Membrane</keyword>
<evidence type="ECO:0000313" key="12">
    <source>
        <dbReference type="Proteomes" id="UP000305451"/>
    </source>
</evidence>
<dbReference type="FunFam" id="3.40.50.300:FF:000287">
    <property type="entry name" value="Multidrug ABC transporter ATP-binding protein"/>
    <property type="match status" value="1"/>
</dbReference>
<dbReference type="PROSITE" id="PS50893">
    <property type="entry name" value="ABC_TRANSPORTER_2"/>
    <property type="match status" value="1"/>
</dbReference>
<evidence type="ECO:0000256" key="7">
    <source>
        <dbReference type="ARBA" id="ARBA00023136"/>
    </source>
</evidence>
<evidence type="ECO:0000256" key="8">
    <source>
        <dbReference type="SAM" id="Phobius"/>
    </source>
</evidence>
<comment type="subcellular location">
    <subcellularLocation>
        <location evidence="1">Cell membrane</location>
        <topology evidence="1">Multi-pass membrane protein</topology>
    </subcellularLocation>
</comment>
<evidence type="ECO:0000256" key="1">
    <source>
        <dbReference type="ARBA" id="ARBA00004651"/>
    </source>
</evidence>
<feature type="domain" description="ABC transmembrane type-1" evidence="10">
    <location>
        <begin position="39"/>
        <end position="324"/>
    </location>
</feature>
<evidence type="ECO:0000313" key="11">
    <source>
        <dbReference type="EMBL" id="TGY92163.1"/>
    </source>
</evidence>
<name>A0A4S2H900_9PROT</name>
<gene>
    <name evidence="11" type="ORF">E5162_10900</name>
</gene>
<accession>A0A4S2H900</accession>
<dbReference type="Gene3D" id="1.20.1560.10">
    <property type="entry name" value="ABC transporter type 1, transmembrane domain"/>
    <property type="match status" value="1"/>
</dbReference>
<dbReference type="InterPro" id="IPR036640">
    <property type="entry name" value="ABC1_TM_sf"/>
</dbReference>
<dbReference type="Gene3D" id="3.40.50.300">
    <property type="entry name" value="P-loop containing nucleotide triphosphate hydrolases"/>
    <property type="match status" value="1"/>
</dbReference>
<reference evidence="11 12" key="1">
    <citation type="journal article" date="2013" name="Int. J. Syst. Evol. Microbiol.">
        <title>Marinicauda pacifica gen. nov., sp. nov., a prosthecate alphaproteobacterium of the family Hyphomonadaceae isolated from deep seawater.</title>
        <authorList>
            <person name="Zhang X.Y."/>
            <person name="Li G.W."/>
            <person name="Wang C.S."/>
            <person name="Zhang Y.J."/>
            <person name="Xu X.W."/>
            <person name="Li H."/>
            <person name="Liu A."/>
            <person name="Liu C."/>
            <person name="Xie B.B."/>
            <person name="Qin Q.L."/>
            <person name="Xu Z."/>
            <person name="Chen X.L."/>
            <person name="Zhou B.C."/>
            <person name="Zhang Y.Z."/>
        </authorList>
    </citation>
    <scope>NUCLEOTIDE SEQUENCE [LARGE SCALE GENOMIC DNA]</scope>
    <source>
        <strain evidence="11 12">P-1 km-3</strain>
    </source>
</reference>
<keyword evidence="12" id="KW-1185">Reference proteome</keyword>
<dbReference type="InterPro" id="IPR017871">
    <property type="entry name" value="ABC_transporter-like_CS"/>
</dbReference>
<dbReference type="InterPro" id="IPR039421">
    <property type="entry name" value="Type_1_exporter"/>
</dbReference>
<dbReference type="GO" id="GO:0005886">
    <property type="term" value="C:plasma membrane"/>
    <property type="evidence" value="ECO:0007669"/>
    <property type="project" value="UniProtKB-SubCell"/>
</dbReference>
<feature type="transmembrane region" description="Helical" evidence="8">
    <location>
        <begin position="266"/>
        <end position="288"/>
    </location>
</feature>